<dbReference type="Gene3D" id="2.40.30.90">
    <property type="entry name" value="Bacterial fluorinating enzyme like"/>
    <property type="match status" value="1"/>
</dbReference>
<dbReference type="AlphaFoldDB" id="A0A2Z5FWP9"/>
<comment type="similarity">
    <text evidence="2">Belongs to the SAM hydrolase / SAM-dependent halogenase family.</text>
</comment>
<proteinExistence type="inferred from homology"/>
<dbReference type="PANTHER" id="PTHR35092:SF1">
    <property type="entry name" value="CHLORINASE MJ1651"/>
    <property type="match status" value="1"/>
</dbReference>
<evidence type="ECO:0000256" key="1">
    <source>
        <dbReference type="ARBA" id="ARBA00022691"/>
    </source>
</evidence>
<feature type="region of interest" description="Disordered" evidence="3">
    <location>
        <begin position="1"/>
        <end position="22"/>
    </location>
</feature>
<accession>A0A2Z5FWP9</accession>
<keyword evidence="1" id="KW-0949">S-adenosyl-L-methionine</keyword>
<evidence type="ECO:0000313" key="7">
    <source>
        <dbReference type="Proteomes" id="UP000253606"/>
    </source>
</evidence>
<keyword evidence="7" id="KW-1185">Reference proteome</keyword>
<protein>
    <recommendedName>
        <fullName evidence="8">Adenosyl-chloride synthase</fullName>
    </recommendedName>
</protein>
<dbReference type="Gene3D" id="3.40.50.10790">
    <property type="entry name" value="S-adenosyl-l-methionine hydroxide adenosyltransferase, N-terminal"/>
    <property type="match status" value="1"/>
</dbReference>
<dbReference type="PIRSF" id="PIRSF006779">
    <property type="entry name" value="UCP006779"/>
    <property type="match status" value="1"/>
</dbReference>
<dbReference type="Proteomes" id="UP000253606">
    <property type="component" value="Chromosome"/>
</dbReference>
<gene>
    <name evidence="6" type="ORF">ACPOL_1591</name>
</gene>
<evidence type="ECO:0000313" key="6">
    <source>
        <dbReference type="EMBL" id="AXC10937.1"/>
    </source>
</evidence>
<evidence type="ECO:0008006" key="8">
    <source>
        <dbReference type="Google" id="ProtNLM"/>
    </source>
</evidence>
<dbReference type="SUPFAM" id="SSF102522">
    <property type="entry name" value="Bacterial fluorinating enzyme, N-terminal domain"/>
    <property type="match status" value="1"/>
</dbReference>
<dbReference type="PANTHER" id="PTHR35092">
    <property type="entry name" value="CHLORINASE MJ1651"/>
    <property type="match status" value="1"/>
</dbReference>
<organism evidence="6 7">
    <name type="scientific">Acidisarcina polymorpha</name>
    <dbReference type="NCBI Taxonomy" id="2211140"/>
    <lineage>
        <taxon>Bacteria</taxon>
        <taxon>Pseudomonadati</taxon>
        <taxon>Acidobacteriota</taxon>
        <taxon>Terriglobia</taxon>
        <taxon>Terriglobales</taxon>
        <taxon>Acidobacteriaceae</taxon>
        <taxon>Acidisarcina</taxon>
    </lineage>
</organism>
<dbReference type="SUPFAM" id="SSF101852">
    <property type="entry name" value="Bacterial fluorinating enzyme, C-terminal domain"/>
    <property type="match status" value="1"/>
</dbReference>
<evidence type="ECO:0000259" key="5">
    <source>
        <dbReference type="Pfam" id="PF20257"/>
    </source>
</evidence>
<dbReference type="InterPro" id="IPR023227">
    <property type="entry name" value="SAM_OH_AdoTrfase_C_sf"/>
</dbReference>
<dbReference type="EMBL" id="CP030840">
    <property type="protein sequence ID" value="AXC10937.1"/>
    <property type="molecule type" value="Genomic_DNA"/>
</dbReference>
<dbReference type="InterPro" id="IPR023228">
    <property type="entry name" value="SAM_OH_AdoTrfase_N_sf"/>
</dbReference>
<evidence type="ECO:0000256" key="2">
    <source>
        <dbReference type="ARBA" id="ARBA00024035"/>
    </source>
</evidence>
<name>A0A2Z5FWP9_9BACT</name>
<evidence type="ECO:0000259" key="4">
    <source>
        <dbReference type="Pfam" id="PF01887"/>
    </source>
</evidence>
<reference evidence="6 7" key="1">
    <citation type="journal article" date="2018" name="Front. Microbiol.">
        <title>Hydrolytic Capabilities as a Key to Environmental Success: Chitinolytic and Cellulolytic Acidobacteria From Acidic Sub-arctic Soils and Boreal Peatlands.</title>
        <authorList>
            <person name="Belova S.E."/>
            <person name="Ravin N.V."/>
            <person name="Pankratov T.A."/>
            <person name="Rakitin A.L."/>
            <person name="Ivanova A.A."/>
            <person name="Beletsky A.V."/>
            <person name="Mardanov A.V."/>
            <person name="Sinninghe Damste J.S."/>
            <person name="Dedysh S.N."/>
        </authorList>
    </citation>
    <scope>NUCLEOTIDE SEQUENCE [LARGE SCALE GENOMIC DNA]</scope>
    <source>
        <strain evidence="6 7">SBC82</strain>
    </source>
</reference>
<feature type="domain" description="S-adenosyl-l-methionine hydroxide adenosyltransferase N-terminal" evidence="4">
    <location>
        <begin position="26"/>
        <end position="172"/>
    </location>
</feature>
<dbReference type="KEGG" id="abas:ACPOL_1591"/>
<dbReference type="InterPro" id="IPR046469">
    <property type="entry name" value="SAM_HAT_N"/>
</dbReference>
<dbReference type="Pfam" id="PF20257">
    <property type="entry name" value="SAM_HAT_C"/>
    <property type="match status" value="1"/>
</dbReference>
<dbReference type="InterPro" id="IPR046470">
    <property type="entry name" value="SAM_HAT_C"/>
</dbReference>
<dbReference type="Pfam" id="PF01887">
    <property type="entry name" value="SAM_HAT_N"/>
    <property type="match status" value="1"/>
</dbReference>
<evidence type="ECO:0000256" key="3">
    <source>
        <dbReference type="SAM" id="MobiDB-lite"/>
    </source>
</evidence>
<sequence length="292" mass="30798">MPAPAPAGSAATTAPPTSASPPLRTIGFMTDFDVKDDAVGICKAVMEGVAPGVKINDITHQVTPFDIEEGARFLAGSAPYFAKNAVFVVVVDPGVGSNRKAIIAESGVGQFFVLPDNGLLTLLTDRDGILAAREITNPKWMIGAGISSTFHGRDIFSPAGAHLARGDNWTEAGPAIDVTKLVRLQVHSAVIDANGLHGKVLGLDGPFGNLVLNIPADTFAKMGYAIGETVPVALDGKEYRFPFVKTFSDVQVGAPLFYIDSRGRLSLGVNQRNFSETYKVMPGAELLIPAKH</sequence>
<dbReference type="InterPro" id="IPR002747">
    <property type="entry name" value="SAM_OH_AdoTrfase"/>
</dbReference>
<feature type="domain" description="S-adenosyl-l-methionine hydroxide adenosyltransferase C-terminal" evidence="5">
    <location>
        <begin position="198"/>
        <end position="285"/>
    </location>
</feature>